<evidence type="ECO:0000313" key="1">
    <source>
        <dbReference type="EMBL" id="QHU21756.1"/>
    </source>
</evidence>
<proteinExistence type="predicted"/>
<sequence length="283" mass="32695">MVAVCTIATLTALKDVKVFLKTLELFNTSPPTVYLLCDTGLQAQLPKYKGQLNIKTTLDEYQGDRQYMTMSKGQIYQTRWEDFMMEKATVLEWAFNKGETQLYFCDSDICFMGPLPEVPNNVQLGVCPHRIRPHDEQRFGKYNAGLVYTTDPAFPKAWRQAAHTSRYFDQAALEDIVNKTEKDKVYEFPTQVNYGWWRMFQGTKSVEELQKEWSIFRSENTSGLRVAGSSLLSIHTHFGERRDQVTAAFNQWVFTYLARLGAHSQALTKFLSQEFPHLKIPKN</sequence>
<reference evidence="1" key="1">
    <citation type="journal article" date="2020" name="Nature">
        <title>Giant virus diversity and host interactions through global metagenomics.</title>
        <authorList>
            <person name="Schulz F."/>
            <person name="Roux S."/>
            <person name="Paez-Espino D."/>
            <person name="Jungbluth S."/>
            <person name="Walsh D.A."/>
            <person name="Denef V.J."/>
            <person name="McMahon K.D."/>
            <person name="Konstantinidis K.T."/>
            <person name="Eloe-Fadrosh E.A."/>
            <person name="Kyrpides N.C."/>
            <person name="Woyke T."/>
        </authorList>
    </citation>
    <scope>NUCLEOTIDE SEQUENCE</scope>
    <source>
        <strain evidence="1">GVMAG-S-3300013286-35</strain>
    </source>
</reference>
<organism evidence="1">
    <name type="scientific">viral metagenome</name>
    <dbReference type="NCBI Taxonomy" id="1070528"/>
    <lineage>
        <taxon>unclassified sequences</taxon>
        <taxon>metagenomes</taxon>
        <taxon>organismal metagenomes</taxon>
    </lineage>
</organism>
<accession>A0A6C0KXA1</accession>
<name>A0A6C0KXA1_9ZZZZ</name>
<dbReference type="EMBL" id="MN740992">
    <property type="protein sequence ID" value="QHU21756.1"/>
    <property type="molecule type" value="Genomic_DNA"/>
</dbReference>
<protein>
    <recommendedName>
        <fullName evidence="2">Nucleotide-diphospho-sugar transferase domain-containing protein</fullName>
    </recommendedName>
</protein>
<evidence type="ECO:0008006" key="2">
    <source>
        <dbReference type="Google" id="ProtNLM"/>
    </source>
</evidence>
<dbReference type="AlphaFoldDB" id="A0A6C0KXA1"/>